<keyword evidence="6" id="KW-0645">Protease</keyword>
<evidence type="ECO:0000313" key="7">
    <source>
        <dbReference type="Proteomes" id="UP001180840"/>
    </source>
</evidence>
<feature type="transmembrane region" description="Helical" evidence="5">
    <location>
        <begin position="21"/>
        <end position="42"/>
    </location>
</feature>
<dbReference type="PANTHER" id="PTHR30168">
    <property type="entry name" value="PUTATIVE MEMBRANE PROTEIN YPFJ"/>
    <property type="match status" value="1"/>
</dbReference>
<name>A0ABU1ZYV8_9CORY</name>
<evidence type="ECO:0000256" key="1">
    <source>
        <dbReference type="ARBA" id="ARBA00004167"/>
    </source>
</evidence>
<evidence type="ECO:0000256" key="5">
    <source>
        <dbReference type="SAM" id="Phobius"/>
    </source>
</evidence>
<organism evidence="6 7">
    <name type="scientific">Corynebacterium guangdongense</name>
    <dbReference type="NCBI Taxonomy" id="1783348"/>
    <lineage>
        <taxon>Bacteria</taxon>
        <taxon>Bacillati</taxon>
        <taxon>Actinomycetota</taxon>
        <taxon>Actinomycetes</taxon>
        <taxon>Mycobacteriales</taxon>
        <taxon>Corynebacteriaceae</taxon>
        <taxon>Corynebacterium</taxon>
    </lineage>
</organism>
<accession>A0ABU1ZYV8</accession>
<dbReference type="EMBL" id="JAVDXZ010000001">
    <property type="protein sequence ID" value="MDR7329442.1"/>
    <property type="molecule type" value="Genomic_DNA"/>
</dbReference>
<keyword evidence="4 5" id="KW-0472">Membrane</keyword>
<dbReference type="Pfam" id="PF04228">
    <property type="entry name" value="Zn_peptidase"/>
    <property type="match status" value="1"/>
</dbReference>
<reference evidence="6" key="1">
    <citation type="submission" date="2023-07" db="EMBL/GenBank/DDBJ databases">
        <title>Sequencing the genomes of 1000 actinobacteria strains.</title>
        <authorList>
            <person name="Klenk H.-P."/>
        </authorList>
    </citation>
    <scope>NUCLEOTIDE SEQUENCE</scope>
    <source>
        <strain evidence="6">DSM 107476</strain>
    </source>
</reference>
<sequence>MTFKDNIQLESGRASSGGGRGMAIGGAGGIGGLLLVGLFLLLGGSPEQAGQVLQNQQQWSNETSQDDGTDPFAHCQTGADANQYEDCLVYGAALSVDDYWAEQLPAQAQLEYQEPGLVIFQDAVQSGCGMASASTGPFYCGADQSAYFDTSFFGQLKNFGGSDAPLAQMYIVAHEFGHHIQYLQGTIQLVDYNDPGKDSMAVKMEMQADCYAGMWVSQADKGEDAMLEPITQEQVQTAIDTARAVGDDNIQRRSGGEVQPDLWTHGSSEQRQEAFMTGYRTGSMQACDYPELGVGGRRA</sequence>
<keyword evidence="6" id="KW-0482">Metalloprotease</keyword>
<dbReference type="SUPFAM" id="SSF55486">
    <property type="entry name" value="Metalloproteases ('zincins'), catalytic domain"/>
    <property type="match status" value="1"/>
</dbReference>
<keyword evidence="6" id="KW-0378">Hydrolase</keyword>
<evidence type="ECO:0000313" key="6">
    <source>
        <dbReference type="EMBL" id="MDR7329442.1"/>
    </source>
</evidence>
<dbReference type="RefSeq" id="WP_290194195.1">
    <property type="nucleotide sequence ID" value="NZ_CP047654.1"/>
</dbReference>
<dbReference type="PANTHER" id="PTHR30168:SF0">
    <property type="entry name" value="INNER MEMBRANE PROTEIN"/>
    <property type="match status" value="1"/>
</dbReference>
<comment type="subcellular location">
    <subcellularLocation>
        <location evidence="1">Membrane</location>
        <topology evidence="1">Single-pass membrane protein</topology>
    </subcellularLocation>
</comment>
<evidence type="ECO:0000256" key="2">
    <source>
        <dbReference type="ARBA" id="ARBA00022692"/>
    </source>
</evidence>
<proteinExistence type="predicted"/>
<keyword evidence="3 5" id="KW-1133">Transmembrane helix</keyword>
<keyword evidence="7" id="KW-1185">Reference proteome</keyword>
<gene>
    <name evidence="6" type="ORF">J2S39_001118</name>
</gene>
<evidence type="ECO:0000256" key="3">
    <source>
        <dbReference type="ARBA" id="ARBA00022989"/>
    </source>
</evidence>
<dbReference type="GO" id="GO:0008237">
    <property type="term" value="F:metallopeptidase activity"/>
    <property type="evidence" value="ECO:0007669"/>
    <property type="project" value="UniProtKB-KW"/>
</dbReference>
<evidence type="ECO:0000256" key="4">
    <source>
        <dbReference type="ARBA" id="ARBA00023136"/>
    </source>
</evidence>
<dbReference type="Proteomes" id="UP001180840">
    <property type="component" value="Unassembled WGS sequence"/>
</dbReference>
<dbReference type="InterPro" id="IPR007343">
    <property type="entry name" value="Uncharacterised_pept_Zn_put"/>
</dbReference>
<comment type="caution">
    <text evidence="6">The sequence shown here is derived from an EMBL/GenBank/DDBJ whole genome shotgun (WGS) entry which is preliminary data.</text>
</comment>
<protein>
    <submittedName>
        <fullName evidence="6">Metalloprotease</fullName>
    </submittedName>
</protein>
<keyword evidence="2 5" id="KW-0812">Transmembrane</keyword>